<dbReference type="InterPro" id="IPR002477">
    <property type="entry name" value="Peptidoglycan-bd-like"/>
</dbReference>
<keyword evidence="8" id="KW-0732">Signal</keyword>
<evidence type="ECO:0000256" key="2">
    <source>
        <dbReference type="ARBA" id="ARBA00005992"/>
    </source>
</evidence>
<evidence type="ECO:0000256" key="7">
    <source>
        <dbReference type="PROSITE-ProRule" id="PRU01373"/>
    </source>
</evidence>
<dbReference type="InterPro" id="IPR036365">
    <property type="entry name" value="PGBD-like_sf"/>
</dbReference>
<dbReference type="GO" id="GO:0008360">
    <property type="term" value="P:regulation of cell shape"/>
    <property type="evidence" value="ECO:0007669"/>
    <property type="project" value="UniProtKB-UniRule"/>
</dbReference>
<evidence type="ECO:0000313" key="10">
    <source>
        <dbReference type="EMBL" id="GHA82479.1"/>
    </source>
</evidence>
<gene>
    <name evidence="10" type="ORF">GCM10009069_02050</name>
</gene>
<dbReference type="AlphaFoldDB" id="A0A8J3CPN1"/>
<dbReference type="SUPFAM" id="SSF141523">
    <property type="entry name" value="L,D-transpeptidase catalytic domain-like"/>
    <property type="match status" value="1"/>
</dbReference>
<dbReference type="InterPro" id="IPR038063">
    <property type="entry name" value="Transpep_catalytic_dom"/>
</dbReference>
<keyword evidence="3" id="KW-0808">Transferase</keyword>
<protein>
    <submittedName>
        <fullName evidence="10">Peptidoglycan-binding protein</fullName>
    </submittedName>
</protein>
<dbReference type="GO" id="GO:0004180">
    <property type="term" value="F:carboxypeptidase activity"/>
    <property type="evidence" value="ECO:0007669"/>
    <property type="project" value="UniProtKB-ARBA"/>
</dbReference>
<keyword evidence="6 7" id="KW-0961">Cell wall biogenesis/degradation</keyword>
<dbReference type="Gene3D" id="2.40.440.10">
    <property type="entry name" value="L,D-transpeptidase catalytic domain-like"/>
    <property type="match status" value="1"/>
</dbReference>
<keyword evidence="11" id="KW-1185">Reference proteome</keyword>
<dbReference type="Pfam" id="PF20142">
    <property type="entry name" value="Scaffold"/>
    <property type="match status" value="1"/>
</dbReference>
<dbReference type="GO" id="GO:0016740">
    <property type="term" value="F:transferase activity"/>
    <property type="evidence" value="ECO:0007669"/>
    <property type="project" value="UniProtKB-KW"/>
</dbReference>
<evidence type="ECO:0000256" key="4">
    <source>
        <dbReference type="ARBA" id="ARBA00022960"/>
    </source>
</evidence>
<accession>A0A8J3CPN1</accession>
<keyword evidence="5 7" id="KW-0573">Peptidoglycan synthesis</keyword>
<dbReference type="EMBL" id="BMZH01000001">
    <property type="protein sequence ID" value="GHA82479.1"/>
    <property type="molecule type" value="Genomic_DNA"/>
</dbReference>
<comment type="similarity">
    <text evidence="2">Belongs to the YkuD family.</text>
</comment>
<evidence type="ECO:0000259" key="9">
    <source>
        <dbReference type="PROSITE" id="PS52029"/>
    </source>
</evidence>
<feature type="chain" id="PRO_5035304431" evidence="8">
    <location>
        <begin position="34"/>
        <end position="508"/>
    </location>
</feature>
<dbReference type="Gene3D" id="1.10.101.10">
    <property type="entry name" value="PGBD-like superfamily/PGBD"/>
    <property type="match status" value="1"/>
</dbReference>
<comment type="pathway">
    <text evidence="1 7">Cell wall biogenesis; peptidoglycan biosynthesis.</text>
</comment>
<dbReference type="InterPro" id="IPR045380">
    <property type="entry name" value="LD_TPept_scaffold_dom"/>
</dbReference>
<feature type="signal peptide" evidence="8">
    <location>
        <begin position="1"/>
        <end position="33"/>
    </location>
</feature>
<evidence type="ECO:0000256" key="6">
    <source>
        <dbReference type="ARBA" id="ARBA00023316"/>
    </source>
</evidence>
<dbReference type="Pfam" id="PF03734">
    <property type="entry name" value="YkuD"/>
    <property type="match status" value="1"/>
</dbReference>
<dbReference type="InterPro" id="IPR005490">
    <property type="entry name" value="LD_TPept_cat_dom"/>
</dbReference>
<feature type="active site" description="Nucleophile" evidence="7">
    <location>
        <position position="425"/>
    </location>
</feature>
<evidence type="ECO:0000256" key="8">
    <source>
        <dbReference type="SAM" id="SignalP"/>
    </source>
</evidence>
<organism evidence="10 11">
    <name type="scientific">Algimonas arctica</name>
    <dbReference type="NCBI Taxonomy" id="1479486"/>
    <lineage>
        <taxon>Bacteria</taxon>
        <taxon>Pseudomonadati</taxon>
        <taxon>Pseudomonadota</taxon>
        <taxon>Alphaproteobacteria</taxon>
        <taxon>Maricaulales</taxon>
        <taxon>Robiginitomaculaceae</taxon>
        <taxon>Algimonas</taxon>
    </lineage>
</organism>
<dbReference type="GO" id="GO:0071555">
    <property type="term" value="P:cell wall organization"/>
    <property type="evidence" value="ECO:0007669"/>
    <property type="project" value="UniProtKB-UniRule"/>
</dbReference>
<name>A0A8J3CPN1_9PROT</name>
<dbReference type="PANTHER" id="PTHR41533">
    <property type="entry name" value="L,D-TRANSPEPTIDASE HI_1667-RELATED"/>
    <property type="match status" value="1"/>
</dbReference>
<feature type="domain" description="L,D-TPase catalytic" evidence="9">
    <location>
        <begin position="274"/>
        <end position="465"/>
    </location>
</feature>
<dbReference type="PANTHER" id="PTHR41533:SF2">
    <property type="entry name" value="BLR7131 PROTEIN"/>
    <property type="match status" value="1"/>
</dbReference>
<reference evidence="10" key="2">
    <citation type="submission" date="2020-09" db="EMBL/GenBank/DDBJ databases">
        <authorList>
            <person name="Sun Q."/>
            <person name="Kim S."/>
        </authorList>
    </citation>
    <scope>NUCLEOTIDE SEQUENCE</scope>
    <source>
        <strain evidence="10">KCTC 32513</strain>
    </source>
</reference>
<reference evidence="10" key="1">
    <citation type="journal article" date="2014" name="Int. J. Syst. Evol. Microbiol.">
        <title>Complete genome sequence of Corynebacterium casei LMG S-19264T (=DSM 44701T), isolated from a smear-ripened cheese.</title>
        <authorList>
            <consortium name="US DOE Joint Genome Institute (JGI-PGF)"/>
            <person name="Walter F."/>
            <person name="Albersmeier A."/>
            <person name="Kalinowski J."/>
            <person name="Ruckert C."/>
        </authorList>
    </citation>
    <scope>NUCLEOTIDE SEQUENCE</scope>
    <source>
        <strain evidence="10">KCTC 32513</strain>
    </source>
</reference>
<dbReference type="UniPathway" id="UPA00219"/>
<dbReference type="InterPro" id="IPR052905">
    <property type="entry name" value="LD-transpeptidase_YkuD-like"/>
</dbReference>
<dbReference type="InterPro" id="IPR036366">
    <property type="entry name" value="PGBDSf"/>
</dbReference>
<evidence type="ECO:0000256" key="1">
    <source>
        <dbReference type="ARBA" id="ARBA00004752"/>
    </source>
</evidence>
<feature type="active site" description="Proton donor/acceptor" evidence="7">
    <location>
        <position position="406"/>
    </location>
</feature>
<evidence type="ECO:0000256" key="5">
    <source>
        <dbReference type="ARBA" id="ARBA00022984"/>
    </source>
</evidence>
<comment type="caution">
    <text evidence="10">The sequence shown here is derived from an EMBL/GenBank/DDBJ whole genome shotgun (WGS) entry which is preliminary data.</text>
</comment>
<sequence length="508" mass="55826">MIARTRFERVKWGMLKIISSSFIVSLALATAVAASPPGPIRPLAPKAMLSYTNGSDVVSGPAIVQADMIAALKSVEAHGLNPADYHLDALTNYGTDGDMAIYAVDAWMSAASHIAFGKLSPKSVEPDWTAKGREANLSAHLREALANGTLVSSLDRLAPQHMAYQSLTTELAGRLAGTVDDLPVVPSGVTLKSGMTGPRVTLLQTRLDLEATGTFDEETVAAVKTFQTANDLDDDGAVGPATLRVLNRNRTHELDQLRVNLERWRWLPDDLGQKHVRVNIADFSVQAWQNGQIDRVHGAIVGKTYRKTPIFSDVIEYVVINPWWETPYSLASRDKLPLFKRDPSAVQRLGFQVLDQAGTPVDATTIDWTSIPAGTMPYRLRQSPGPVNALGQVKIMFPNVHNVYLHDTPDRGLFAQRQRAFSSGCIRTQNPLELTAWLLSDKDGWDRARIDQAVESKRETRVDLVTKTPVHVLYMTAVSDAAGVRFLDDIYERDTAILTGLNRKANSR</sequence>
<dbReference type="Proteomes" id="UP000634004">
    <property type="component" value="Unassembled WGS sequence"/>
</dbReference>
<dbReference type="PROSITE" id="PS52029">
    <property type="entry name" value="LD_TPASE"/>
    <property type="match status" value="1"/>
</dbReference>
<dbReference type="Pfam" id="PF01471">
    <property type="entry name" value="PG_binding_1"/>
    <property type="match status" value="1"/>
</dbReference>
<dbReference type="CDD" id="cd16913">
    <property type="entry name" value="YkuD_like"/>
    <property type="match status" value="1"/>
</dbReference>
<evidence type="ECO:0000313" key="11">
    <source>
        <dbReference type="Proteomes" id="UP000634004"/>
    </source>
</evidence>
<proteinExistence type="inferred from homology"/>
<keyword evidence="4 7" id="KW-0133">Cell shape</keyword>
<dbReference type="GO" id="GO:0009252">
    <property type="term" value="P:peptidoglycan biosynthetic process"/>
    <property type="evidence" value="ECO:0007669"/>
    <property type="project" value="UniProtKB-UniPathway"/>
</dbReference>
<evidence type="ECO:0000256" key="3">
    <source>
        <dbReference type="ARBA" id="ARBA00022679"/>
    </source>
</evidence>
<dbReference type="SUPFAM" id="SSF47090">
    <property type="entry name" value="PGBD-like"/>
    <property type="match status" value="1"/>
</dbReference>